<sequence length="72" mass="8385">MLMATPFWLLALTSWDAKLDRLESYAALFLQSFYPAQQKIIGAQLLPAQSFFFSVLRCCRNVICNIRCHTRR</sequence>
<accession>A0A9P7ZAT3</accession>
<keyword evidence="1" id="KW-0732">Signal</keyword>
<evidence type="ECO:0000313" key="2">
    <source>
        <dbReference type="EMBL" id="KAG9248753.1"/>
    </source>
</evidence>
<keyword evidence="3" id="KW-1185">Reference proteome</keyword>
<gene>
    <name evidence="2" type="ORF">BJ878DRAFT_310182</name>
</gene>
<dbReference type="Proteomes" id="UP000887226">
    <property type="component" value="Unassembled WGS sequence"/>
</dbReference>
<name>A0A9P7ZAT3_9HELO</name>
<protein>
    <submittedName>
        <fullName evidence="2">Uncharacterized protein</fullName>
    </submittedName>
</protein>
<evidence type="ECO:0000256" key="1">
    <source>
        <dbReference type="SAM" id="SignalP"/>
    </source>
</evidence>
<comment type="caution">
    <text evidence="2">The sequence shown here is derived from an EMBL/GenBank/DDBJ whole genome shotgun (WGS) entry which is preliminary data.</text>
</comment>
<dbReference type="EMBL" id="MU253744">
    <property type="protein sequence ID" value="KAG9248753.1"/>
    <property type="molecule type" value="Genomic_DNA"/>
</dbReference>
<evidence type="ECO:0000313" key="3">
    <source>
        <dbReference type="Proteomes" id="UP000887226"/>
    </source>
</evidence>
<organism evidence="2 3">
    <name type="scientific">Calycina marina</name>
    <dbReference type="NCBI Taxonomy" id="1763456"/>
    <lineage>
        <taxon>Eukaryota</taxon>
        <taxon>Fungi</taxon>
        <taxon>Dikarya</taxon>
        <taxon>Ascomycota</taxon>
        <taxon>Pezizomycotina</taxon>
        <taxon>Leotiomycetes</taxon>
        <taxon>Helotiales</taxon>
        <taxon>Pezizellaceae</taxon>
        <taxon>Calycina</taxon>
    </lineage>
</organism>
<feature type="signal peptide" evidence="1">
    <location>
        <begin position="1"/>
        <end position="17"/>
    </location>
</feature>
<dbReference type="AlphaFoldDB" id="A0A9P7ZAT3"/>
<proteinExistence type="predicted"/>
<reference evidence="2" key="1">
    <citation type="journal article" date="2021" name="IMA Fungus">
        <title>Genomic characterization of three marine fungi, including Emericellopsis atlantica sp. nov. with signatures of a generalist lifestyle and marine biomass degradation.</title>
        <authorList>
            <person name="Hagestad O.C."/>
            <person name="Hou L."/>
            <person name="Andersen J.H."/>
            <person name="Hansen E.H."/>
            <person name="Altermark B."/>
            <person name="Li C."/>
            <person name="Kuhnert E."/>
            <person name="Cox R.J."/>
            <person name="Crous P.W."/>
            <person name="Spatafora J.W."/>
            <person name="Lail K."/>
            <person name="Amirebrahimi M."/>
            <person name="Lipzen A."/>
            <person name="Pangilinan J."/>
            <person name="Andreopoulos W."/>
            <person name="Hayes R.D."/>
            <person name="Ng V."/>
            <person name="Grigoriev I.V."/>
            <person name="Jackson S.A."/>
            <person name="Sutton T.D.S."/>
            <person name="Dobson A.D.W."/>
            <person name="Rama T."/>
        </authorList>
    </citation>
    <scope>NUCLEOTIDE SEQUENCE</scope>
    <source>
        <strain evidence="2">TRa3180A</strain>
    </source>
</reference>
<feature type="chain" id="PRO_5040262633" evidence="1">
    <location>
        <begin position="18"/>
        <end position="72"/>
    </location>
</feature>